<keyword evidence="10 12" id="KW-0830">Ubiquinone</keyword>
<protein>
    <recommendedName>
        <fullName evidence="12">NADH-quinone oxidoreductase subunit A</fullName>
        <ecNumber evidence="12">7.1.1.-</ecNumber>
    </recommendedName>
    <alternativeName>
        <fullName evidence="12">NADH dehydrogenase I subunit A</fullName>
    </alternativeName>
    <alternativeName>
        <fullName evidence="12">NDH-1 subunit A</fullName>
    </alternativeName>
    <alternativeName>
        <fullName evidence="12">NUO1</fullName>
    </alternativeName>
</protein>
<dbReference type="GO" id="GO:0005886">
    <property type="term" value="C:plasma membrane"/>
    <property type="evidence" value="ECO:0007669"/>
    <property type="project" value="UniProtKB-SubCell"/>
</dbReference>
<evidence type="ECO:0000256" key="5">
    <source>
        <dbReference type="ARBA" id="ARBA00022692"/>
    </source>
</evidence>
<gene>
    <name evidence="12" type="primary">nuoA</name>
    <name evidence="14" type="ORF">DFR24_3191</name>
</gene>
<keyword evidence="5 12" id="KW-0812">Transmembrane</keyword>
<dbReference type="GO" id="GO:0008137">
    <property type="term" value="F:NADH dehydrogenase (ubiquinone) activity"/>
    <property type="evidence" value="ECO:0007669"/>
    <property type="project" value="InterPro"/>
</dbReference>
<feature type="transmembrane region" description="Helical" evidence="12">
    <location>
        <begin position="88"/>
        <end position="110"/>
    </location>
</feature>
<keyword evidence="4 12" id="KW-1003">Cell membrane</keyword>
<evidence type="ECO:0000256" key="9">
    <source>
        <dbReference type="ARBA" id="ARBA00023027"/>
    </source>
</evidence>
<proteinExistence type="inferred from homology"/>
<comment type="caution">
    <text evidence="14">The sequence shown here is derived from an EMBL/GenBank/DDBJ whole genome shotgun (WGS) entry which is preliminary data.</text>
</comment>
<dbReference type="Gene3D" id="1.20.58.1610">
    <property type="entry name" value="NADH:ubiquinone/plastoquinone oxidoreductase, chain 3"/>
    <property type="match status" value="1"/>
</dbReference>
<evidence type="ECO:0000256" key="13">
    <source>
        <dbReference type="RuleBase" id="RU003639"/>
    </source>
</evidence>
<evidence type="ECO:0000256" key="2">
    <source>
        <dbReference type="ARBA" id="ARBA00008472"/>
    </source>
</evidence>
<evidence type="ECO:0000313" key="15">
    <source>
        <dbReference type="Proteomes" id="UP000295341"/>
    </source>
</evidence>
<feature type="transmembrane region" description="Helical" evidence="12">
    <location>
        <begin position="6"/>
        <end position="29"/>
    </location>
</feature>
<dbReference type="GO" id="GO:0050136">
    <property type="term" value="F:NADH dehydrogenase (quinone) (non-electrogenic) activity"/>
    <property type="evidence" value="ECO:0007669"/>
    <property type="project" value="UniProtKB-UniRule"/>
</dbReference>
<name>A0A4R7P6C0_9GAMM</name>
<dbReference type="EC" id="7.1.1.-" evidence="12"/>
<keyword evidence="15" id="KW-1185">Reference proteome</keyword>
<reference evidence="14 15" key="1">
    <citation type="submission" date="2019-03" db="EMBL/GenBank/DDBJ databases">
        <title>Genomic Encyclopedia of Type Strains, Phase IV (KMG-IV): sequencing the most valuable type-strain genomes for metagenomic binning, comparative biology and taxonomic classification.</title>
        <authorList>
            <person name="Goeker M."/>
        </authorList>
    </citation>
    <scope>NUCLEOTIDE SEQUENCE [LARGE SCALE GENOMIC DNA]</scope>
    <source>
        <strain evidence="14 15">DSM 26377</strain>
    </source>
</reference>
<evidence type="ECO:0000256" key="7">
    <source>
        <dbReference type="ARBA" id="ARBA00022967"/>
    </source>
</evidence>
<dbReference type="PANTHER" id="PTHR11058">
    <property type="entry name" value="NADH-UBIQUINONE OXIDOREDUCTASE CHAIN 3"/>
    <property type="match status" value="1"/>
</dbReference>
<feature type="transmembrane region" description="Helical" evidence="12">
    <location>
        <begin position="60"/>
        <end position="82"/>
    </location>
</feature>
<evidence type="ECO:0000256" key="6">
    <source>
        <dbReference type="ARBA" id="ARBA00022719"/>
    </source>
</evidence>
<evidence type="ECO:0000256" key="10">
    <source>
        <dbReference type="ARBA" id="ARBA00023075"/>
    </source>
</evidence>
<evidence type="ECO:0000256" key="4">
    <source>
        <dbReference type="ARBA" id="ARBA00022475"/>
    </source>
</evidence>
<dbReference type="GO" id="GO:0048038">
    <property type="term" value="F:quinone binding"/>
    <property type="evidence" value="ECO:0007669"/>
    <property type="project" value="UniProtKB-KW"/>
</dbReference>
<dbReference type="GO" id="GO:0030964">
    <property type="term" value="C:NADH dehydrogenase complex"/>
    <property type="evidence" value="ECO:0007669"/>
    <property type="project" value="TreeGrafter"/>
</dbReference>
<keyword evidence="8 12" id="KW-1133">Transmembrane helix</keyword>
<keyword evidence="6 12" id="KW-0874">Quinone</keyword>
<dbReference type="EMBL" id="SOBT01000009">
    <property type="protein sequence ID" value="TDU28811.1"/>
    <property type="molecule type" value="Genomic_DNA"/>
</dbReference>
<evidence type="ECO:0000256" key="3">
    <source>
        <dbReference type="ARBA" id="ARBA00022448"/>
    </source>
</evidence>
<dbReference type="InterPro" id="IPR000440">
    <property type="entry name" value="NADH_UbQ/plastoQ_OxRdtase_su3"/>
</dbReference>
<keyword evidence="9 12" id="KW-0520">NAD</keyword>
<comment type="subcellular location">
    <subcellularLocation>
        <location evidence="12 13">Cell membrane</location>
        <topology evidence="12 13">Multi-pass membrane protein</topology>
    </subcellularLocation>
    <subcellularLocation>
        <location evidence="1">Membrane</location>
        <topology evidence="1">Multi-pass membrane protein</topology>
    </subcellularLocation>
</comment>
<dbReference type="HAMAP" id="MF_01394">
    <property type="entry name" value="NDH1_NuoA"/>
    <property type="match status" value="1"/>
</dbReference>
<keyword evidence="11 12" id="KW-0472">Membrane</keyword>
<evidence type="ECO:0000313" key="14">
    <source>
        <dbReference type="EMBL" id="TDU28811.1"/>
    </source>
</evidence>
<keyword evidence="3 12" id="KW-0813">Transport</keyword>
<sequence length="134" mass="14817">MSAETWAIAVYVTVTFAIIGIMLLGSWLLGGRAWGRAKEEPFESGVLGAGSTRLRLSAKFYLVAMFFVIFDLEAVFLFAWAISVRESGWPGFIEALVFISILVASLAYLWRIGGLEWAPDGRRKLAQRDKANPA</sequence>
<dbReference type="InterPro" id="IPR023043">
    <property type="entry name" value="NAD(P)H_OxRDtase_bac/plastid"/>
</dbReference>
<comment type="similarity">
    <text evidence="2 12 13">Belongs to the complex I subunit 3 family.</text>
</comment>
<dbReference type="PANTHER" id="PTHR11058:SF21">
    <property type="entry name" value="NADH-QUINONE OXIDOREDUCTASE SUBUNIT A"/>
    <property type="match status" value="1"/>
</dbReference>
<evidence type="ECO:0000256" key="8">
    <source>
        <dbReference type="ARBA" id="ARBA00022989"/>
    </source>
</evidence>
<accession>A0A4R7P6C0</accession>
<dbReference type="Pfam" id="PF00507">
    <property type="entry name" value="Oxidored_q4"/>
    <property type="match status" value="1"/>
</dbReference>
<comment type="catalytic activity">
    <reaction evidence="12 13">
        <text>a quinone + NADH + 5 H(+)(in) = a quinol + NAD(+) + 4 H(+)(out)</text>
        <dbReference type="Rhea" id="RHEA:57888"/>
        <dbReference type="ChEBI" id="CHEBI:15378"/>
        <dbReference type="ChEBI" id="CHEBI:24646"/>
        <dbReference type="ChEBI" id="CHEBI:57540"/>
        <dbReference type="ChEBI" id="CHEBI:57945"/>
        <dbReference type="ChEBI" id="CHEBI:132124"/>
    </reaction>
</comment>
<keyword evidence="7 12" id="KW-1278">Translocase</keyword>
<comment type="function">
    <text evidence="12">NDH-1 shuttles electrons from NADH, via FMN and iron-sulfur (Fe-S) centers, to quinones in the respiratory chain. The immediate electron acceptor for the enzyme in this species is believed to be ubiquinone. Couples the redox reaction to proton translocation (for every two electrons transferred, four hydrogen ions are translocated across the cytoplasmic membrane), and thus conserves the redox energy in a proton gradient.</text>
</comment>
<comment type="subunit">
    <text evidence="12">NDH-1 is composed of 14 different subunits. Subunits NuoA, H, J, K, L, M, N constitute the membrane sector of the complex.</text>
</comment>
<evidence type="ECO:0000256" key="12">
    <source>
        <dbReference type="HAMAP-Rule" id="MF_01394"/>
    </source>
</evidence>
<dbReference type="Proteomes" id="UP000295341">
    <property type="component" value="Unassembled WGS sequence"/>
</dbReference>
<dbReference type="InterPro" id="IPR038430">
    <property type="entry name" value="NDAH_ubi_oxred_su3_sf"/>
</dbReference>
<evidence type="ECO:0000256" key="11">
    <source>
        <dbReference type="ARBA" id="ARBA00023136"/>
    </source>
</evidence>
<organism evidence="14 15">
    <name type="scientific">Panacagrimonas perspica</name>
    <dbReference type="NCBI Taxonomy" id="381431"/>
    <lineage>
        <taxon>Bacteria</taxon>
        <taxon>Pseudomonadati</taxon>
        <taxon>Pseudomonadota</taxon>
        <taxon>Gammaproteobacteria</taxon>
        <taxon>Nevskiales</taxon>
        <taxon>Nevskiaceae</taxon>
        <taxon>Panacagrimonas</taxon>
    </lineage>
</organism>
<dbReference type="AlphaFoldDB" id="A0A4R7P6C0"/>
<evidence type="ECO:0000256" key="1">
    <source>
        <dbReference type="ARBA" id="ARBA00004141"/>
    </source>
</evidence>